<dbReference type="AlphaFoldDB" id="A0A832QXX2"/>
<sequence length="73" mass="8154">MAKAKPYIGEDGEVRELDTAFAKRARRGRPPMLGSQRKVRMNFMIDPDIAAALDSQENKSALVNEALRKVLNP</sequence>
<evidence type="ECO:0000313" key="2">
    <source>
        <dbReference type="Proteomes" id="UP000580830"/>
    </source>
</evidence>
<proteinExistence type="predicted"/>
<comment type="caution">
    <text evidence="1">The sequence shown here is derived from an EMBL/GenBank/DDBJ whole genome shotgun (WGS) entry which is preliminary data.</text>
</comment>
<gene>
    <name evidence="1" type="ORF">GXX24_09860</name>
</gene>
<name>A0A832QXX2_9RHOB</name>
<protein>
    <submittedName>
        <fullName evidence="1">Uncharacterized protein</fullName>
    </submittedName>
</protein>
<reference evidence="1 2" key="1">
    <citation type="journal article" date="2020" name="Biotechnol. Biofuels">
        <title>New insights from the biogas microbiome by comprehensive genome-resolved metagenomics of nearly 1600 species originating from multiple anaerobic digesters.</title>
        <authorList>
            <person name="Campanaro S."/>
            <person name="Treu L."/>
            <person name="Rodriguez-R L.M."/>
            <person name="Kovalovszki A."/>
            <person name="Ziels R.M."/>
            <person name="Maus I."/>
            <person name="Zhu X."/>
            <person name="Kougias P.G."/>
            <person name="Basile A."/>
            <person name="Luo G."/>
            <person name="Schluter A."/>
            <person name="Konstantinidis K.T."/>
            <person name="Angelidaki I."/>
        </authorList>
    </citation>
    <scope>NUCLEOTIDE SEQUENCE [LARGE SCALE GENOMIC DNA]</scope>
    <source>
        <strain evidence="1">AS04akNAM_125</strain>
    </source>
</reference>
<organism evidence="1 2">
    <name type="scientific">Paracoccus solventivorans</name>
    <dbReference type="NCBI Taxonomy" id="53463"/>
    <lineage>
        <taxon>Bacteria</taxon>
        <taxon>Pseudomonadati</taxon>
        <taxon>Pseudomonadota</taxon>
        <taxon>Alphaproteobacteria</taxon>
        <taxon>Rhodobacterales</taxon>
        <taxon>Paracoccaceae</taxon>
        <taxon>Paracoccus</taxon>
    </lineage>
</organism>
<dbReference type="RefSeq" id="WP_303730459.1">
    <property type="nucleotide sequence ID" value="NZ_DULP01000145.1"/>
</dbReference>
<accession>A0A832QXX2</accession>
<evidence type="ECO:0000313" key="1">
    <source>
        <dbReference type="EMBL" id="HHW34425.1"/>
    </source>
</evidence>
<dbReference type="EMBL" id="DULP01000145">
    <property type="protein sequence ID" value="HHW34425.1"/>
    <property type="molecule type" value="Genomic_DNA"/>
</dbReference>
<dbReference type="Proteomes" id="UP000580830">
    <property type="component" value="Unassembled WGS sequence"/>
</dbReference>